<accession>A0A0L1J2N7</accession>
<dbReference type="EMBL" id="JNOM01000132">
    <property type="protein sequence ID" value="KNG86009.1"/>
    <property type="molecule type" value="Genomic_DNA"/>
</dbReference>
<reference evidence="2 3" key="1">
    <citation type="submission" date="2014-06" db="EMBL/GenBank/DDBJ databases">
        <title>The Genome of the Aflatoxigenic Filamentous Fungus Aspergillus nomius.</title>
        <authorList>
            <person name="Moore M.G."/>
            <person name="Shannon B.M."/>
            <person name="Brian M.M."/>
        </authorList>
    </citation>
    <scope>NUCLEOTIDE SEQUENCE [LARGE SCALE GENOMIC DNA]</scope>
    <source>
        <strain evidence="2 3">NRRL 13137</strain>
    </source>
</reference>
<comment type="caution">
    <text evidence="2">The sequence shown here is derived from an EMBL/GenBank/DDBJ whole genome shotgun (WGS) entry which is preliminary data.</text>
</comment>
<dbReference type="GeneID" id="26807596"/>
<name>A0A0L1J2N7_ASPN3</name>
<dbReference type="InterPro" id="IPR051870">
    <property type="entry name" value="Elongin-A_domain"/>
</dbReference>
<dbReference type="InterPro" id="IPR010684">
    <property type="entry name" value="RNA_pol_II_trans_fac_SIII_A"/>
</dbReference>
<dbReference type="GO" id="GO:0070449">
    <property type="term" value="C:elongin complex"/>
    <property type="evidence" value="ECO:0007669"/>
    <property type="project" value="InterPro"/>
</dbReference>
<feature type="compositionally biased region" description="Low complexity" evidence="1">
    <location>
        <begin position="286"/>
        <end position="307"/>
    </location>
</feature>
<dbReference type="GO" id="GO:0006368">
    <property type="term" value="P:transcription elongation by RNA polymerase II"/>
    <property type="evidence" value="ECO:0007669"/>
    <property type="project" value="InterPro"/>
</dbReference>
<dbReference type="PANTHER" id="PTHR15141:SF76">
    <property type="entry name" value="TRANSCRIPTION ELONGATION FACTOR B POLYPEPTIDE 3"/>
    <property type="match status" value="1"/>
</dbReference>
<feature type="compositionally biased region" description="Polar residues" evidence="1">
    <location>
        <begin position="308"/>
        <end position="331"/>
    </location>
</feature>
<evidence type="ECO:0000256" key="1">
    <source>
        <dbReference type="SAM" id="MobiDB-lite"/>
    </source>
</evidence>
<dbReference type="AlphaFoldDB" id="A0A0L1J2N7"/>
<dbReference type="Pfam" id="PF06881">
    <property type="entry name" value="Elongin_A"/>
    <property type="match status" value="1"/>
</dbReference>
<feature type="region of interest" description="Disordered" evidence="1">
    <location>
        <begin position="161"/>
        <end position="374"/>
    </location>
</feature>
<dbReference type="Gene3D" id="6.10.250.3180">
    <property type="match status" value="1"/>
</dbReference>
<sequence length="422" mass="47796">MPPPSLLQLCTATAVKNVKYLNDIGNVPYILARPFLLKIESPEKLRTLELQSPHIIDEDKELWLEFIKRDIPRWDEYDIPEQSDCWYDVYCDLRERVQREVDEDAEKLKLALDGISSERAKNSVNFVPDRRDIRLPRERPTAKQRYASYDRKMGGIKPMYTSTRNTLGSSDPLGSPLWSFERPTPPPKKKSSIFTAPKRNNALAVPTKHLNNRATQVRQAPRSLIEEHRRPTEPAIPRRTNPPALRAPGRSNLQSIPDRRNQKPVVSTSLRDREARLRAIASGQRPGSSTPGSSASSQLPAAASSKSRNTQTHISNSRNELSSAEISSPARSHTERHRFAEMELGTAADGPRDSPAQAPRPAMIRKRPPPNVFMQPKKEKLTNIILDSKLSWPPFLMLPKSQIIIIALKVYQFRGLECSLSF</sequence>
<proteinExistence type="predicted"/>
<dbReference type="PANTHER" id="PTHR15141">
    <property type="entry name" value="TRANSCRIPTION ELONGATION FACTOR B POLYPEPTIDE 3"/>
    <property type="match status" value="1"/>
</dbReference>
<dbReference type="STRING" id="1509407.A0A0L1J2N7"/>
<dbReference type="OrthoDB" id="21513at2759"/>
<dbReference type="Proteomes" id="UP000037505">
    <property type="component" value="Unassembled WGS sequence"/>
</dbReference>
<gene>
    <name evidence="2" type="ORF">ANOM_005792</name>
</gene>
<protein>
    <submittedName>
        <fullName evidence="2">Putative RNA polymerase II transcription factor SIII (Elongin) subunit A</fullName>
    </submittedName>
</protein>
<evidence type="ECO:0000313" key="3">
    <source>
        <dbReference type="Proteomes" id="UP000037505"/>
    </source>
</evidence>
<keyword evidence="3" id="KW-1185">Reference proteome</keyword>
<organism evidence="2 3">
    <name type="scientific">Aspergillus nomiae NRRL (strain ATCC 15546 / NRRL 13137 / CBS 260.88 / M93)</name>
    <dbReference type="NCBI Taxonomy" id="1509407"/>
    <lineage>
        <taxon>Eukaryota</taxon>
        <taxon>Fungi</taxon>
        <taxon>Dikarya</taxon>
        <taxon>Ascomycota</taxon>
        <taxon>Pezizomycotina</taxon>
        <taxon>Eurotiomycetes</taxon>
        <taxon>Eurotiomycetidae</taxon>
        <taxon>Eurotiales</taxon>
        <taxon>Aspergillaceae</taxon>
        <taxon>Aspergillus</taxon>
        <taxon>Aspergillus subgen. Circumdati</taxon>
    </lineage>
</organism>
<evidence type="ECO:0000313" key="2">
    <source>
        <dbReference type="EMBL" id="KNG86009.1"/>
    </source>
</evidence>
<dbReference type="RefSeq" id="XP_015406932.1">
    <property type="nucleotide sequence ID" value="XM_015551049.1"/>
</dbReference>